<dbReference type="GO" id="GO:0016627">
    <property type="term" value="F:oxidoreductase activity, acting on the CH-CH group of donors"/>
    <property type="evidence" value="ECO:0007669"/>
    <property type="project" value="InterPro"/>
</dbReference>
<evidence type="ECO:0000256" key="4">
    <source>
        <dbReference type="ARBA" id="ARBA00022989"/>
    </source>
</evidence>
<reference evidence="8 10" key="1">
    <citation type="journal article" date="2008" name="Science">
        <title>The Physcomitrella genome reveals evolutionary insights into the conquest of land by plants.</title>
        <authorList>
            <person name="Rensing S."/>
            <person name="Lang D."/>
            <person name="Zimmer A."/>
            <person name="Terry A."/>
            <person name="Salamov A."/>
            <person name="Shapiro H."/>
            <person name="Nishiyama T."/>
            <person name="Perroud P.-F."/>
            <person name="Lindquist E."/>
            <person name="Kamisugi Y."/>
            <person name="Tanahashi T."/>
            <person name="Sakakibara K."/>
            <person name="Fujita T."/>
            <person name="Oishi K."/>
            <person name="Shin-I T."/>
            <person name="Kuroki Y."/>
            <person name="Toyoda A."/>
            <person name="Suzuki Y."/>
            <person name="Hashimoto A."/>
            <person name="Yamaguchi K."/>
            <person name="Sugano A."/>
            <person name="Kohara Y."/>
            <person name="Fujiyama A."/>
            <person name="Anterola A."/>
            <person name="Aoki S."/>
            <person name="Ashton N."/>
            <person name="Barbazuk W.B."/>
            <person name="Barker E."/>
            <person name="Bennetzen J."/>
            <person name="Bezanilla M."/>
            <person name="Blankenship R."/>
            <person name="Cho S.H."/>
            <person name="Dutcher S."/>
            <person name="Estelle M."/>
            <person name="Fawcett J.A."/>
            <person name="Gundlach H."/>
            <person name="Hanada K."/>
            <person name="Heyl A."/>
            <person name="Hicks K.A."/>
            <person name="Hugh J."/>
            <person name="Lohr M."/>
            <person name="Mayer K."/>
            <person name="Melkozernov A."/>
            <person name="Murata T."/>
            <person name="Nelson D."/>
            <person name="Pils B."/>
            <person name="Prigge M."/>
            <person name="Reiss B."/>
            <person name="Renner T."/>
            <person name="Rombauts S."/>
            <person name="Rushton P."/>
            <person name="Sanderfoot A."/>
            <person name="Schween G."/>
            <person name="Shiu S.-H."/>
            <person name="Stueber K."/>
            <person name="Theodoulou F.L."/>
            <person name="Tu H."/>
            <person name="Van de Peer Y."/>
            <person name="Verrier P.J."/>
            <person name="Waters E."/>
            <person name="Wood A."/>
            <person name="Yang L."/>
            <person name="Cove D."/>
            <person name="Cuming A."/>
            <person name="Hasebe M."/>
            <person name="Lucas S."/>
            <person name="Mishler D.B."/>
            <person name="Reski R."/>
            <person name="Grigoriev I."/>
            <person name="Quatrano R.S."/>
            <person name="Boore J.L."/>
        </authorList>
    </citation>
    <scope>NUCLEOTIDE SEQUENCE [LARGE SCALE GENOMIC DNA]</scope>
    <source>
        <strain evidence="9 10">cv. Gransden 2004</strain>
    </source>
</reference>
<feature type="transmembrane region" description="Helical" evidence="6">
    <location>
        <begin position="148"/>
        <end position="169"/>
    </location>
</feature>
<evidence type="ECO:0000256" key="1">
    <source>
        <dbReference type="ARBA" id="ARBA00004141"/>
    </source>
</evidence>
<dbReference type="GeneID" id="112283904"/>
<protein>
    <recommendedName>
        <fullName evidence="7">3-oxo-5-alpha-steroid 4-dehydrogenase C-terminal domain-containing protein</fullName>
    </recommendedName>
</protein>
<feature type="transmembrane region" description="Helical" evidence="6">
    <location>
        <begin position="181"/>
        <end position="201"/>
    </location>
</feature>
<dbReference type="InterPro" id="IPR001104">
    <property type="entry name" value="3-oxo-5_a-steroid_4-DH_C"/>
</dbReference>
<feature type="transmembrane region" description="Helical" evidence="6">
    <location>
        <begin position="237"/>
        <end position="260"/>
    </location>
</feature>
<feature type="transmembrane region" description="Helical" evidence="6">
    <location>
        <begin position="63"/>
        <end position="81"/>
    </location>
</feature>
<dbReference type="PANTHER" id="PTHR10556:SF35">
    <property type="entry name" value="3-OXO-5-ALPHA-STEROID 4-DEHYDROGENASE FAMILY PROTEIN"/>
    <property type="match status" value="1"/>
</dbReference>
<keyword evidence="10" id="KW-1185">Reference proteome</keyword>
<evidence type="ECO:0000259" key="7">
    <source>
        <dbReference type="Pfam" id="PF02544"/>
    </source>
</evidence>
<dbReference type="PaxDb" id="3218-PP1S53_234V6.1"/>
<dbReference type="Gramene" id="Pp3c6_24400V3.2">
    <property type="protein sequence ID" value="Pp3c6_24400V3.2"/>
    <property type="gene ID" value="Pp3c6_24400"/>
</dbReference>
<dbReference type="GO" id="GO:0016020">
    <property type="term" value="C:membrane"/>
    <property type="evidence" value="ECO:0007669"/>
    <property type="project" value="UniProtKB-SubCell"/>
</dbReference>
<gene>
    <name evidence="9" type="primary">LOC112283904</name>
    <name evidence="8" type="ORF">PHYPA_009418</name>
</gene>
<keyword evidence="4 6" id="KW-1133">Transmembrane helix</keyword>
<comment type="similarity">
    <text evidence="2">Belongs to the steroid 5-alpha reductase family.</text>
</comment>
<dbReference type="AlphaFoldDB" id="A9S7D3"/>
<dbReference type="Gramene" id="Pp3c6_24400V3.1">
    <property type="protein sequence ID" value="Pp3c6_24400V3.1"/>
    <property type="gene ID" value="Pp3c6_24400"/>
</dbReference>
<evidence type="ECO:0000256" key="5">
    <source>
        <dbReference type="ARBA" id="ARBA00023136"/>
    </source>
</evidence>
<accession>A9S7D3</accession>
<reference evidence="8 10" key="2">
    <citation type="journal article" date="2018" name="Plant J.">
        <title>The Physcomitrella patens chromosome-scale assembly reveals moss genome structure and evolution.</title>
        <authorList>
            <person name="Lang D."/>
            <person name="Ullrich K.K."/>
            <person name="Murat F."/>
            <person name="Fuchs J."/>
            <person name="Jenkins J."/>
            <person name="Haas F.B."/>
            <person name="Piednoel M."/>
            <person name="Gundlach H."/>
            <person name="Van Bel M."/>
            <person name="Meyberg R."/>
            <person name="Vives C."/>
            <person name="Morata J."/>
            <person name="Symeonidi A."/>
            <person name="Hiss M."/>
            <person name="Muchero W."/>
            <person name="Kamisugi Y."/>
            <person name="Saleh O."/>
            <person name="Blanc G."/>
            <person name="Decker E.L."/>
            <person name="van Gessel N."/>
            <person name="Grimwood J."/>
            <person name="Hayes R.D."/>
            <person name="Graham S.W."/>
            <person name="Gunter L.E."/>
            <person name="McDaniel S.F."/>
            <person name="Hoernstein S.N.W."/>
            <person name="Larsson A."/>
            <person name="Li F.W."/>
            <person name="Perroud P.F."/>
            <person name="Phillips J."/>
            <person name="Ranjan P."/>
            <person name="Rokshar D.S."/>
            <person name="Rothfels C.J."/>
            <person name="Schneider L."/>
            <person name="Shu S."/>
            <person name="Stevenson D.W."/>
            <person name="Thummler F."/>
            <person name="Tillich M."/>
            <person name="Villarreal Aguilar J.C."/>
            <person name="Widiez T."/>
            <person name="Wong G.K."/>
            <person name="Wymore A."/>
            <person name="Zhang Y."/>
            <person name="Zimmer A.D."/>
            <person name="Quatrano R.S."/>
            <person name="Mayer K.F.X."/>
            <person name="Goodstein D."/>
            <person name="Casacuberta J.M."/>
            <person name="Vandepoele K."/>
            <person name="Reski R."/>
            <person name="Cuming A.C."/>
            <person name="Tuskan G.A."/>
            <person name="Maumus F."/>
            <person name="Salse J."/>
            <person name="Schmutz J."/>
            <person name="Rensing S.A."/>
        </authorList>
    </citation>
    <scope>NUCLEOTIDE SEQUENCE [LARGE SCALE GENOMIC DNA]</scope>
    <source>
        <strain evidence="9 10">cv. Gransden 2004</strain>
    </source>
</reference>
<reference evidence="9" key="3">
    <citation type="submission" date="2020-12" db="UniProtKB">
        <authorList>
            <consortium name="EnsemblPlants"/>
        </authorList>
    </citation>
    <scope>IDENTIFICATION</scope>
</reference>
<dbReference type="HOGENOM" id="CLU_065395_2_0_1"/>
<dbReference type="PANTHER" id="PTHR10556">
    <property type="entry name" value="3-OXO-5-ALPHA-STEROID 4-DEHYDROGENASE"/>
    <property type="match status" value="1"/>
</dbReference>
<dbReference type="Pfam" id="PF02544">
    <property type="entry name" value="Steroid_dh"/>
    <property type="match status" value="1"/>
</dbReference>
<dbReference type="PROSITE" id="PS50244">
    <property type="entry name" value="S5A_REDUCTASE"/>
    <property type="match status" value="1"/>
</dbReference>
<dbReference type="eggNOG" id="KOG1638">
    <property type="taxonomic scope" value="Eukaryota"/>
</dbReference>
<name>A9S7D3_PHYPA</name>
<evidence type="ECO:0000256" key="3">
    <source>
        <dbReference type="ARBA" id="ARBA00022692"/>
    </source>
</evidence>
<dbReference type="EnsemblPlants" id="Pp3c6_24400V3.1">
    <property type="protein sequence ID" value="Pp3c6_24400V3.1"/>
    <property type="gene ID" value="Pp3c6_24400"/>
</dbReference>
<organism evidence="8">
    <name type="scientific">Physcomitrium patens</name>
    <name type="common">Spreading-leaved earth moss</name>
    <name type="synonym">Physcomitrella patens</name>
    <dbReference type="NCBI Taxonomy" id="3218"/>
    <lineage>
        <taxon>Eukaryota</taxon>
        <taxon>Viridiplantae</taxon>
        <taxon>Streptophyta</taxon>
        <taxon>Embryophyta</taxon>
        <taxon>Bryophyta</taxon>
        <taxon>Bryophytina</taxon>
        <taxon>Bryopsida</taxon>
        <taxon>Funariidae</taxon>
        <taxon>Funariales</taxon>
        <taxon>Funariaceae</taxon>
        <taxon>Physcomitrium</taxon>
    </lineage>
</organism>
<dbReference type="GO" id="GO:0006629">
    <property type="term" value="P:lipid metabolic process"/>
    <property type="evidence" value="ECO:0007669"/>
    <property type="project" value="InterPro"/>
</dbReference>
<evidence type="ECO:0000256" key="6">
    <source>
        <dbReference type="SAM" id="Phobius"/>
    </source>
</evidence>
<keyword evidence="5 6" id="KW-0472">Membrane</keyword>
<dbReference type="OrthoDB" id="5788137at2759"/>
<dbReference type="STRING" id="3218.A9S7D3"/>
<evidence type="ECO:0000313" key="9">
    <source>
        <dbReference type="EnsemblPlants" id="Pp3c6_24400V3.1"/>
    </source>
</evidence>
<dbReference type="OMA" id="FWIFPPQ"/>
<feature type="domain" description="3-oxo-5-alpha-steroid 4-dehydrogenase C-terminal" evidence="7">
    <location>
        <begin position="150"/>
        <end position="290"/>
    </location>
</feature>
<dbReference type="Proteomes" id="UP000006727">
    <property type="component" value="Chromosome 6"/>
</dbReference>
<dbReference type="RefSeq" id="XP_024379018.1">
    <property type="nucleotide sequence ID" value="XM_024523250.2"/>
</dbReference>
<dbReference type="InterPro" id="IPR039357">
    <property type="entry name" value="SRD5A/TECR"/>
</dbReference>
<sequence>MAAPWGLFPQPDSGILSVVPLVILGIGILMMLSELTGNQLQYSKFATGNDSKTRTLSGKTGMFLNYLPSGVVASVLVAYMLGVLPMLPSLLQSCGASSAASLIEQAVSNDSDNRLLLVALALSLLFDKRLLEVLFVQKFSGTTTANTVAFITNAYFSNTIILLYAQLWVTAQGFAAPTPNLKWPGLALFLVAITGNGYHHWLLANLRKGSNMGYMAPQGGLFGVFVCPHYVCEILSFVGIALISQTLVACSLAALVSFYLTSRSASTKKWYLKKIDGFPKERCVLIPGVW</sequence>
<evidence type="ECO:0000256" key="2">
    <source>
        <dbReference type="ARBA" id="ARBA00007742"/>
    </source>
</evidence>
<evidence type="ECO:0000313" key="10">
    <source>
        <dbReference type="Proteomes" id="UP000006727"/>
    </source>
</evidence>
<dbReference type="EnsemblPlants" id="Pp3c6_24400V3.2">
    <property type="protein sequence ID" value="Pp3c6_24400V3.2"/>
    <property type="gene ID" value="Pp3c6_24400"/>
</dbReference>
<comment type="subcellular location">
    <subcellularLocation>
        <location evidence="1">Membrane</location>
        <topology evidence="1">Multi-pass membrane protein</topology>
    </subcellularLocation>
</comment>
<feature type="transmembrane region" description="Helical" evidence="6">
    <location>
        <begin position="14"/>
        <end position="32"/>
    </location>
</feature>
<evidence type="ECO:0000313" key="8">
    <source>
        <dbReference type="EMBL" id="PNR53043.1"/>
    </source>
</evidence>
<dbReference type="EMBL" id="ABEU02000006">
    <property type="protein sequence ID" value="PNR53043.1"/>
    <property type="molecule type" value="Genomic_DNA"/>
</dbReference>
<proteinExistence type="inferred from homology"/>
<dbReference type="GO" id="GO:0016491">
    <property type="term" value="F:oxidoreductase activity"/>
    <property type="evidence" value="ECO:0000318"/>
    <property type="project" value="GO_Central"/>
</dbReference>
<keyword evidence="3 6" id="KW-0812">Transmembrane</keyword>